<dbReference type="Proteomes" id="UP000509367">
    <property type="component" value="Chromosome"/>
</dbReference>
<evidence type="ECO:0000256" key="11">
    <source>
        <dbReference type="ARBA" id="ARBA00023136"/>
    </source>
</evidence>
<evidence type="ECO:0000313" key="19">
    <source>
        <dbReference type="Proteomes" id="UP000509367"/>
    </source>
</evidence>
<dbReference type="PANTHER" id="PTHR43776">
    <property type="entry name" value="TRANSPORT ATP-BINDING PROTEIN"/>
    <property type="match status" value="1"/>
</dbReference>
<dbReference type="InterPro" id="IPR017871">
    <property type="entry name" value="ABC_transporter-like_CS"/>
</dbReference>
<evidence type="ECO:0000256" key="5">
    <source>
        <dbReference type="ARBA" id="ARBA00022519"/>
    </source>
</evidence>
<accession>A0A6N1VH04</accession>
<dbReference type="Pfam" id="PF08352">
    <property type="entry name" value="oligo_HPY"/>
    <property type="match status" value="2"/>
</dbReference>
<dbReference type="GO" id="GO:0005886">
    <property type="term" value="C:plasma membrane"/>
    <property type="evidence" value="ECO:0007669"/>
    <property type="project" value="UniProtKB-SubCell"/>
</dbReference>
<evidence type="ECO:0000256" key="16">
    <source>
        <dbReference type="ARBA" id="ARBA00047640"/>
    </source>
</evidence>
<dbReference type="Gene3D" id="3.40.50.300">
    <property type="entry name" value="P-loop containing nucleotide triphosphate hydrolases"/>
    <property type="match status" value="2"/>
</dbReference>
<comment type="catalytic activity">
    <reaction evidence="16">
        <text>glutathione(out) + ATP + H2O = glutathione(in) + ADP + phosphate + H(+)</text>
        <dbReference type="Rhea" id="RHEA:29791"/>
        <dbReference type="ChEBI" id="CHEBI:15377"/>
        <dbReference type="ChEBI" id="CHEBI:15378"/>
        <dbReference type="ChEBI" id="CHEBI:30616"/>
        <dbReference type="ChEBI" id="CHEBI:43474"/>
        <dbReference type="ChEBI" id="CHEBI:57925"/>
        <dbReference type="ChEBI" id="CHEBI:456216"/>
        <dbReference type="EC" id="7.4.2.10"/>
    </reaction>
</comment>
<dbReference type="EC" id="7.4.2.10" evidence="14"/>
<feature type="domain" description="ABC transporter" evidence="17">
    <location>
        <begin position="298"/>
        <end position="547"/>
    </location>
</feature>
<dbReference type="KEGG" id="orm:HTY61_07360"/>
<evidence type="ECO:0000256" key="9">
    <source>
        <dbReference type="ARBA" id="ARBA00022840"/>
    </source>
</evidence>
<dbReference type="NCBIfam" id="NF008453">
    <property type="entry name" value="PRK11308.1"/>
    <property type="match status" value="2"/>
</dbReference>
<organism evidence="18 19">
    <name type="scientific">Oricola thermophila</name>
    <dbReference type="NCBI Taxonomy" id="2742145"/>
    <lineage>
        <taxon>Bacteria</taxon>
        <taxon>Pseudomonadati</taxon>
        <taxon>Pseudomonadota</taxon>
        <taxon>Alphaproteobacteria</taxon>
        <taxon>Hyphomicrobiales</taxon>
        <taxon>Ahrensiaceae</taxon>
        <taxon>Oricola</taxon>
    </lineage>
</organism>
<evidence type="ECO:0000256" key="3">
    <source>
        <dbReference type="ARBA" id="ARBA00022448"/>
    </source>
</evidence>
<dbReference type="GO" id="GO:0016887">
    <property type="term" value="F:ATP hydrolysis activity"/>
    <property type="evidence" value="ECO:0007669"/>
    <property type="project" value="InterPro"/>
</dbReference>
<name>A0A6N1VH04_9HYPH</name>
<dbReference type="InterPro" id="IPR003439">
    <property type="entry name" value="ABC_transporter-like_ATP-bd"/>
</dbReference>
<comment type="similarity">
    <text evidence="13">Belongs to the ABC transporter superfamily. Glutathione importer (TC 3.A.1.5.11) family.</text>
</comment>
<evidence type="ECO:0000256" key="10">
    <source>
        <dbReference type="ARBA" id="ARBA00022967"/>
    </source>
</evidence>
<sequence length="598" mass="65731">MTQADSSCLLEVDGLTVQVATPVGARTVVDNLSFRLMRGKTLCIAGESGSGKSMTALALMQLLPRPMARVAGGSARLSGRDILSLSESEMQQVRGRHIGMIFQEPMTSLNPVLSIGRQLADAICAHESVSSGAMRKRAIELLDQVQVPEPARRLEQYPHELSGGLRQRVVIAIALAQNPEILIADEPTTALDVTVQAQILALIRKLQADRGISVIMITHDMGVVAEMADDVLVMQHGRMVEHNAVDAIFSTPGEEYTRRLLAAVPRLGEMKGTTLPKRVLKRQKKTPAAEPQTDRPLVEVEDLTVRFDIRGGFLQQPVRRVHAVEGISFSIKRGETLSLVGESGCGKSTTGKALLNLVSWQGDIRVDGRSTRGLRPAAMKPVLRDVQMVFQDPYASLDPRMRVGDLVAEPLVIHGLATGSELADRVAYLFRRVGLSPDQMRRYPHEFSGGQRQRICIARALSLSPKLIVADESVAALDVSVQAQVLDLLQDIQDETGISYLFISHDMAVVEQISHRVAVMYMGRFVEMGSRAQIFENPQHRYTRKLMEAVPVADPSRPRRAFIAKAEDLPSPIHALDYVPPKQVARDVGDGHLVWEEH</sequence>
<evidence type="ECO:0000259" key="17">
    <source>
        <dbReference type="PROSITE" id="PS50893"/>
    </source>
</evidence>
<dbReference type="InterPro" id="IPR003593">
    <property type="entry name" value="AAA+_ATPase"/>
</dbReference>
<evidence type="ECO:0000256" key="1">
    <source>
        <dbReference type="ARBA" id="ARBA00004417"/>
    </source>
</evidence>
<protein>
    <recommendedName>
        <fullName evidence="15">Glutathione import ATP-binding protein GsiA</fullName>
        <ecNumber evidence="14">7.4.2.10</ecNumber>
    </recommendedName>
</protein>
<dbReference type="PROSITE" id="PS00211">
    <property type="entry name" value="ABC_TRANSPORTER_1"/>
    <property type="match status" value="1"/>
</dbReference>
<dbReference type="InterPro" id="IPR027417">
    <property type="entry name" value="P-loop_NTPase"/>
</dbReference>
<dbReference type="Pfam" id="PF00005">
    <property type="entry name" value="ABC_tran"/>
    <property type="match status" value="2"/>
</dbReference>
<dbReference type="SUPFAM" id="SSF52540">
    <property type="entry name" value="P-loop containing nucleoside triphosphate hydrolases"/>
    <property type="match status" value="2"/>
</dbReference>
<evidence type="ECO:0000256" key="6">
    <source>
        <dbReference type="ARBA" id="ARBA00022737"/>
    </source>
</evidence>
<keyword evidence="19" id="KW-1185">Reference proteome</keyword>
<dbReference type="GO" id="GO:0005524">
    <property type="term" value="F:ATP binding"/>
    <property type="evidence" value="ECO:0007669"/>
    <property type="project" value="UniProtKB-KW"/>
</dbReference>
<dbReference type="CDD" id="cd03257">
    <property type="entry name" value="ABC_NikE_OppD_transporters"/>
    <property type="match status" value="2"/>
</dbReference>
<evidence type="ECO:0000256" key="7">
    <source>
        <dbReference type="ARBA" id="ARBA00022741"/>
    </source>
</evidence>
<dbReference type="GO" id="GO:0055085">
    <property type="term" value="P:transmembrane transport"/>
    <property type="evidence" value="ECO:0007669"/>
    <property type="project" value="UniProtKB-ARBA"/>
</dbReference>
<dbReference type="PROSITE" id="PS50893">
    <property type="entry name" value="ABC_TRANSPORTER_2"/>
    <property type="match status" value="2"/>
</dbReference>
<evidence type="ECO:0000256" key="15">
    <source>
        <dbReference type="ARBA" id="ARBA00041187"/>
    </source>
</evidence>
<keyword evidence="3" id="KW-0813">Transport</keyword>
<evidence type="ECO:0000256" key="2">
    <source>
        <dbReference type="ARBA" id="ARBA00011469"/>
    </source>
</evidence>
<keyword evidence="5" id="KW-0997">Cell inner membrane</keyword>
<keyword evidence="11" id="KW-0472">Membrane</keyword>
<keyword evidence="4" id="KW-1003">Cell membrane</keyword>
<comment type="function">
    <text evidence="12">Part of the ABC transporter complex GsiABCD involved in glutathione import. Responsible for energy coupling to the transport system.</text>
</comment>
<dbReference type="InterPro" id="IPR050319">
    <property type="entry name" value="ABC_transp_ATP-bind"/>
</dbReference>
<evidence type="ECO:0000256" key="13">
    <source>
        <dbReference type="ARBA" id="ARBA00038416"/>
    </source>
</evidence>
<keyword evidence="9 18" id="KW-0067">ATP-binding</keyword>
<keyword evidence="10" id="KW-1278">Translocase</keyword>
<dbReference type="NCBIfam" id="NF007739">
    <property type="entry name" value="PRK10419.1"/>
    <property type="match status" value="2"/>
</dbReference>
<comment type="subunit">
    <text evidence="2">The complex is composed of two ATP-binding proteins (GsiA), two transmembrane proteins (GsiC and GsiD) and a solute-binding protein (GsiB).</text>
</comment>
<keyword evidence="7" id="KW-0547">Nucleotide-binding</keyword>
<comment type="subcellular location">
    <subcellularLocation>
        <location evidence="1">Cell inner membrane</location>
        <topology evidence="1">Peripheral membrane protein</topology>
    </subcellularLocation>
</comment>
<dbReference type="SMART" id="SM00382">
    <property type="entry name" value="AAA"/>
    <property type="match status" value="2"/>
</dbReference>
<keyword evidence="8" id="KW-0378">Hydrolase</keyword>
<dbReference type="PANTHER" id="PTHR43776:SF15">
    <property type="entry name" value="GLUTATHIONE IMPORT ATP-BINDING PROTEIN GSIA"/>
    <property type="match status" value="1"/>
</dbReference>
<reference evidence="18 19" key="1">
    <citation type="submission" date="2020-06" db="EMBL/GenBank/DDBJ databases">
        <title>Oricola thermophila sp. nov. isolated from a tidal sediments.</title>
        <authorList>
            <person name="Kwon K.K."/>
            <person name="Yang S.-H."/>
            <person name="Park M.-J."/>
        </authorList>
    </citation>
    <scope>NUCLEOTIDE SEQUENCE [LARGE SCALE GENOMIC DNA]</scope>
    <source>
        <strain evidence="18 19">MEBiC13590</strain>
    </source>
</reference>
<feature type="domain" description="ABC transporter" evidence="17">
    <location>
        <begin position="10"/>
        <end position="261"/>
    </location>
</feature>
<evidence type="ECO:0000313" key="18">
    <source>
        <dbReference type="EMBL" id="QKV18287.1"/>
    </source>
</evidence>
<evidence type="ECO:0000256" key="14">
    <source>
        <dbReference type="ARBA" id="ARBA00039050"/>
    </source>
</evidence>
<evidence type="ECO:0000256" key="12">
    <source>
        <dbReference type="ARBA" id="ARBA00037530"/>
    </source>
</evidence>
<gene>
    <name evidence="18" type="ORF">HTY61_07360</name>
</gene>
<dbReference type="RefSeq" id="WP_175276181.1">
    <property type="nucleotide sequence ID" value="NZ_CP054836.1"/>
</dbReference>
<proteinExistence type="inferred from homology"/>
<dbReference type="FunFam" id="3.40.50.300:FF:000016">
    <property type="entry name" value="Oligopeptide ABC transporter ATP-binding component"/>
    <property type="match status" value="2"/>
</dbReference>
<evidence type="ECO:0000256" key="4">
    <source>
        <dbReference type="ARBA" id="ARBA00022475"/>
    </source>
</evidence>
<keyword evidence="6" id="KW-0677">Repeat</keyword>
<dbReference type="AlphaFoldDB" id="A0A6N1VH04"/>
<dbReference type="InterPro" id="IPR013563">
    <property type="entry name" value="Oligopep_ABC_C"/>
</dbReference>
<dbReference type="EMBL" id="CP054836">
    <property type="protein sequence ID" value="QKV18287.1"/>
    <property type="molecule type" value="Genomic_DNA"/>
</dbReference>
<evidence type="ECO:0000256" key="8">
    <source>
        <dbReference type="ARBA" id="ARBA00022801"/>
    </source>
</evidence>
<dbReference type="GO" id="GO:0015833">
    <property type="term" value="P:peptide transport"/>
    <property type="evidence" value="ECO:0007669"/>
    <property type="project" value="InterPro"/>
</dbReference>